<evidence type="ECO:0000256" key="2">
    <source>
        <dbReference type="SAM" id="MobiDB-lite"/>
    </source>
</evidence>
<feature type="compositionally biased region" description="Basic and acidic residues" evidence="2">
    <location>
        <begin position="416"/>
        <end position="426"/>
    </location>
</feature>
<dbReference type="Proteomes" id="UP001321492">
    <property type="component" value="Unassembled WGS sequence"/>
</dbReference>
<name>A0ABT7AE20_9HYPH</name>
<dbReference type="NCBIfam" id="NF003366">
    <property type="entry name" value="PRK04439.1-5"/>
    <property type="match status" value="1"/>
</dbReference>
<comment type="caution">
    <text evidence="3">The sequence shown here is derived from an EMBL/GenBank/DDBJ whole genome shotgun (WGS) entry which is preliminary data.</text>
</comment>
<evidence type="ECO:0000256" key="1">
    <source>
        <dbReference type="ARBA" id="ARBA00006892"/>
    </source>
</evidence>
<dbReference type="PANTHER" id="PTHR36697">
    <property type="entry name" value="S-ADENOSYLMETHIONINE SYNTHASE"/>
    <property type="match status" value="1"/>
</dbReference>
<comment type="similarity">
    <text evidence="1">Belongs to the AdoMet synthetase 2 family.</text>
</comment>
<evidence type="ECO:0000313" key="3">
    <source>
        <dbReference type="EMBL" id="MDJ1157638.1"/>
    </source>
</evidence>
<dbReference type="EMBL" id="JASJEV010000002">
    <property type="protein sequence ID" value="MDJ1157638.1"/>
    <property type="molecule type" value="Genomic_DNA"/>
</dbReference>
<dbReference type="RefSeq" id="WP_283739617.1">
    <property type="nucleotide sequence ID" value="NZ_JASJEV010000002.1"/>
</dbReference>
<evidence type="ECO:0000313" key="4">
    <source>
        <dbReference type="Proteomes" id="UP001321492"/>
    </source>
</evidence>
<dbReference type="Gene3D" id="3.30.300.340">
    <property type="entry name" value="S-adenosylmethionine synthetase, N-terminal domain"/>
    <property type="match status" value="1"/>
</dbReference>
<dbReference type="Gene3D" id="3.30.300.280">
    <property type="entry name" value="S-adenosylmethionine synthetase, C-terminal domain"/>
    <property type="match status" value="1"/>
</dbReference>
<reference evidence="3 4" key="1">
    <citation type="submission" date="2023-05" db="EMBL/GenBank/DDBJ databases">
        <title>Chelatococcus sp. nov., a moderately thermophilic bacterium isolated from hot spring microbial mat.</title>
        <authorList>
            <person name="Hu C.-J."/>
            <person name="Li W.-J."/>
        </authorList>
    </citation>
    <scope>NUCLEOTIDE SEQUENCE [LARGE SCALE GENOMIC DNA]</scope>
    <source>
        <strain evidence="3 4">SYSU G07232</strain>
    </source>
</reference>
<dbReference type="Pfam" id="PF01941">
    <property type="entry name" value="AdoMet_Synthase"/>
    <property type="match status" value="1"/>
</dbReference>
<dbReference type="EC" id="2.5.1.6" evidence="3"/>
<dbReference type="GO" id="GO:0004478">
    <property type="term" value="F:methionine adenosyltransferase activity"/>
    <property type="evidence" value="ECO:0007669"/>
    <property type="project" value="UniProtKB-EC"/>
</dbReference>
<dbReference type="InterPro" id="IPR042544">
    <property type="entry name" value="AdoMet_synthase_3"/>
</dbReference>
<organism evidence="3 4">
    <name type="scientific">Chelatococcus albus</name>
    <dbReference type="NCBI Taxonomy" id="3047466"/>
    <lineage>
        <taxon>Bacteria</taxon>
        <taxon>Pseudomonadati</taxon>
        <taxon>Pseudomonadota</taxon>
        <taxon>Alphaproteobacteria</taxon>
        <taxon>Hyphomicrobiales</taxon>
        <taxon>Chelatococcaceae</taxon>
        <taxon>Chelatococcus</taxon>
    </lineage>
</organism>
<feature type="region of interest" description="Disordered" evidence="2">
    <location>
        <begin position="406"/>
        <end position="426"/>
    </location>
</feature>
<gene>
    <name evidence="3" type="ORF">QNA08_05260</name>
</gene>
<protein>
    <submittedName>
        <fullName evidence="3">Methionine adenosyltransferase</fullName>
        <ecNumber evidence="3">2.5.1.6</ecNumber>
    </submittedName>
</protein>
<sequence length="426" mass="45242">MRLDLAMLTEPSGNLLDLEIVERKGLGHPDTICDHLTEELSLALSRHYLAQFGRVLHYNVDKALLWGGRSQPAFGGGAILEPMEVFLAGRATTAFGAARLPLAELAEDVVQRWFGNNLPLIDLHRHVRTHCLVRPGSSDLTDVFERRTTGTVLLANDTSCGIGYAPLSRLESIVYAVEQELGAIALRAHPEIGRDIKVMGVRRGRDVMLTVACAFVGRFLATIADYAAAKAFVADTAREVAAAHGADATVAVNVGDDLAAGSVYLTVVGTSAEGGDDGEAGRGNRVNGLITPFRPMTMESAAGKNAVTHVGKLYNLAAGLIAERIVEELPAIDEAQCFLVSGIGRPVSDPQTIGIRLRSGRQSSPAAHEMAIAAIVEEELARLAAAAEALAAGTLAIGRWPLRSRESRIAESSGDPPDRNHERGAS</sequence>
<keyword evidence="3" id="KW-0808">Transferase</keyword>
<accession>A0ABT7AE20</accession>
<dbReference type="PANTHER" id="PTHR36697:SF1">
    <property type="entry name" value="S-ADENOSYLMETHIONINE SYNTHASE"/>
    <property type="match status" value="1"/>
</dbReference>
<proteinExistence type="inferred from homology"/>
<keyword evidence="4" id="KW-1185">Reference proteome</keyword>
<dbReference type="InterPro" id="IPR042543">
    <property type="entry name" value="AdoMet_synthase_2"/>
</dbReference>
<dbReference type="InterPro" id="IPR027790">
    <property type="entry name" value="AdoMet_synthase_2_family"/>
</dbReference>
<dbReference type="Gene3D" id="3.30.300.10">
    <property type="match status" value="1"/>
</dbReference>